<dbReference type="InterPro" id="IPR011990">
    <property type="entry name" value="TPR-like_helical_dom_sf"/>
</dbReference>
<evidence type="ECO:0000256" key="1">
    <source>
        <dbReference type="ARBA" id="ARBA00007626"/>
    </source>
</evidence>
<dbReference type="InterPro" id="IPR002885">
    <property type="entry name" value="PPR_rpt"/>
</dbReference>
<organism evidence="4">
    <name type="scientific">Noccaea caerulescens</name>
    <name type="common">Alpine penny-cress</name>
    <name type="synonym">Thlaspi caerulescens</name>
    <dbReference type="NCBI Taxonomy" id="107243"/>
    <lineage>
        <taxon>Eukaryota</taxon>
        <taxon>Viridiplantae</taxon>
        <taxon>Streptophyta</taxon>
        <taxon>Embryophyta</taxon>
        <taxon>Tracheophyta</taxon>
        <taxon>Spermatophyta</taxon>
        <taxon>Magnoliopsida</taxon>
        <taxon>eudicotyledons</taxon>
        <taxon>Gunneridae</taxon>
        <taxon>Pentapetalae</taxon>
        <taxon>rosids</taxon>
        <taxon>malvids</taxon>
        <taxon>Brassicales</taxon>
        <taxon>Brassicaceae</taxon>
        <taxon>Coluteocarpeae</taxon>
        <taxon>Noccaea</taxon>
    </lineage>
</organism>
<gene>
    <name evidence="4" type="ORF">GA_TR1694_c0_g1_i1_g.5157</name>
</gene>
<feature type="repeat" description="PPR" evidence="3">
    <location>
        <begin position="355"/>
        <end position="389"/>
    </location>
</feature>
<dbReference type="PANTHER" id="PTHR46128">
    <property type="entry name" value="MITOCHONDRIAL GROUP I INTRON SPLICING FACTOR CCM1"/>
    <property type="match status" value="1"/>
</dbReference>
<feature type="repeat" description="PPR" evidence="3">
    <location>
        <begin position="390"/>
        <end position="424"/>
    </location>
</feature>
<protein>
    <submittedName>
        <fullName evidence="4">Pentatricopeptide repeat-containing protein, mitochondrial</fullName>
    </submittedName>
</protein>
<feature type="repeat" description="PPR" evidence="3">
    <location>
        <begin position="425"/>
        <end position="459"/>
    </location>
</feature>
<name>A0A1J3CA55_NOCCA</name>
<dbReference type="NCBIfam" id="TIGR00756">
    <property type="entry name" value="PPR"/>
    <property type="match status" value="5"/>
</dbReference>
<feature type="repeat" description="PPR" evidence="3">
    <location>
        <begin position="250"/>
        <end position="284"/>
    </location>
</feature>
<dbReference type="PROSITE" id="PS51375">
    <property type="entry name" value="PPR"/>
    <property type="match status" value="6"/>
</dbReference>
<dbReference type="Gene3D" id="1.25.40.10">
    <property type="entry name" value="Tetratricopeptide repeat domain"/>
    <property type="match status" value="3"/>
</dbReference>
<feature type="repeat" description="PPR" evidence="3">
    <location>
        <begin position="285"/>
        <end position="319"/>
    </location>
</feature>
<reference evidence="4" key="1">
    <citation type="submission" date="2016-07" db="EMBL/GenBank/DDBJ databases">
        <title>De novo transcriptome assembly of four accessions of the metal hyperaccumulator plant Noccaea caerulescens.</title>
        <authorList>
            <person name="Blande D."/>
            <person name="Halimaa P."/>
            <person name="Tervahauta A.I."/>
            <person name="Aarts M.G."/>
            <person name="Karenlampi S.O."/>
        </authorList>
    </citation>
    <scope>NUCLEOTIDE SEQUENCE</scope>
</reference>
<keyword evidence="2" id="KW-0677">Repeat</keyword>
<sequence length="605" mass="68859">MNSLFISFRRILPLNPNHPHHFLLHKFLSSRPSWPPIPVDPLIQRLQSPAAPDSSCTPPHQIALPDFSLTDITTISNLLENPNIIPGSSLESALDQTGIEPSIQLVQALFDRLSSSPMLLHSVFKWAEMKPGFTPSPSLFDSVINALCKAREFEIAWSLVFDRVRSDGGSDLVSADTFVVLIRRYARAGMVQQAIRAFEFARSYDPVSKSASELKLLEILLDALCKEGHVREASMYLERRRSMDLDFVPSVRIFNILLNGWFRSRKLKHAENLWEEMKAMNVKPTVVTYGTLIEGYCRMRRVEIAMDVLEEMKMAEMELSFMVFNPIIDGLGESGRLQEALGMMERFFVCESGPTIVTYNSLVKNFCKAGDLTGASKILKMMMSRGVDPTPRTYNHFFKFFSKHNKTEEGMNLYFKLIEAGHSPDQFTYHLILKMLCEDGKLSLAVQVNKEMKNRGIDPDLLTTTMMMHLLCRLDMLEEAFQEFETAVRRGIIPQYITFKMIDNGLRSKGMIEMAKRLSSLMSSLPPHSRKLPDTYREVVDAPTDRDRKKSILHRAEAMSDVLKGCRNPRKLVKMRGSRKNVVREDEKLVGDINERDGGDAGDFE</sequence>
<dbReference type="InterPro" id="IPR050872">
    <property type="entry name" value="PPR_P_subfamily"/>
</dbReference>
<evidence type="ECO:0000313" key="4">
    <source>
        <dbReference type="EMBL" id="JAU03470.1"/>
    </source>
</evidence>
<feature type="repeat" description="PPR" evidence="3">
    <location>
        <begin position="460"/>
        <end position="494"/>
    </location>
</feature>
<evidence type="ECO:0000256" key="3">
    <source>
        <dbReference type="PROSITE-ProRule" id="PRU00708"/>
    </source>
</evidence>
<dbReference type="AlphaFoldDB" id="A0A1J3CA55"/>
<proteinExistence type="inferred from homology"/>
<dbReference type="PANTHER" id="PTHR46128:SF329">
    <property type="entry name" value="MITOCHONDRIAL GROUP I INTRON SPLICING FACTOR DMR1"/>
    <property type="match status" value="1"/>
</dbReference>
<dbReference type="Pfam" id="PF01535">
    <property type="entry name" value="PPR"/>
    <property type="match status" value="3"/>
</dbReference>
<evidence type="ECO:0000256" key="2">
    <source>
        <dbReference type="ARBA" id="ARBA00022737"/>
    </source>
</evidence>
<comment type="similarity">
    <text evidence="1">Belongs to the PPR family. P subfamily.</text>
</comment>
<dbReference type="Pfam" id="PF13041">
    <property type="entry name" value="PPR_2"/>
    <property type="match status" value="3"/>
</dbReference>
<accession>A0A1J3CA55</accession>
<dbReference type="EMBL" id="GEVI01028850">
    <property type="protein sequence ID" value="JAU03470.1"/>
    <property type="molecule type" value="Transcribed_RNA"/>
</dbReference>